<evidence type="ECO:0000256" key="2">
    <source>
        <dbReference type="SAM" id="Phobius"/>
    </source>
</evidence>
<dbReference type="EMBL" id="CP093361">
    <property type="protein sequence ID" value="UQS87177.1"/>
    <property type="molecule type" value="Genomic_DNA"/>
</dbReference>
<feature type="compositionally biased region" description="Basic and acidic residues" evidence="1">
    <location>
        <begin position="58"/>
        <end position="78"/>
    </location>
</feature>
<gene>
    <name evidence="4" type="ORF">MOO44_03160</name>
</gene>
<evidence type="ECO:0000313" key="5">
    <source>
        <dbReference type="Proteomes" id="UP000831181"/>
    </source>
</evidence>
<dbReference type="AlphaFoldDB" id="A0A976RSN5"/>
<organism evidence="4 5">
    <name type="scientific">Nicoliella spurrieriana</name>
    <dbReference type="NCBI Taxonomy" id="2925830"/>
    <lineage>
        <taxon>Bacteria</taxon>
        <taxon>Bacillati</taxon>
        <taxon>Bacillota</taxon>
        <taxon>Bacilli</taxon>
        <taxon>Lactobacillales</taxon>
        <taxon>Lactobacillaceae</taxon>
        <taxon>Nicoliella</taxon>
    </lineage>
</organism>
<dbReference type="Proteomes" id="UP000831181">
    <property type="component" value="Chromosome"/>
</dbReference>
<dbReference type="KEGG" id="lbe:MOO44_03160"/>
<keyword evidence="2" id="KW-0812">Transmembrane</keyword>
<keyword evidence="5" id="KW-1185">Reference proteome</keyword>
<dbReference type="InterPro" id="IPR026870">
    <property type="entry name" value="Zinc_ribbon_dom"/>
</dbReference>
<dbReference type="Pfam" id="PF13240">
    <property type="entry name" value="Zn_Ribbon_1"/>
    <property type="match status" value="1"/>
</dbReference>
<feature type="region of interest" description="Disordered" evidence="1">
    <location>
        <begin position="38"/>
        <end position="149"/>
    </location>
</feature>
<proteinExistence type="predicted"/>
<reference evidence="4" key="1">
    <citation type="journal article" date="2022" name="Int. J. Syst. Evol. Microbiol.">
        <title>Apilactobacillus apisilvae sp. nov., Nicolia spurrieriana gen. nov. sp. nov., Bombilactobacillus folatiphilus sp. nov. and Bombilactobacillus thymidiniphilus sp. nov., four new lactic acid bacterial isolates from stingless bees Tetragonula carbonaria and Austroplebeia australis.</title>
        <authorList>
            <person name="Oliphant S.A."/>
            <person name="Watson-Haigh N.S."/>
            <person name="Sumby K.M."/>
            <person name="Gardner J."/>
            <person name="Groom S."/>
            <person name="Jiranek V."/>
        </authorList>
    </citation>
    <scope>NUCLEOTIDE SEQUENCE</scope>
    <source>
        <strain evidence="4">SGEP1_A5</strain>
    </source>
</reference>
<dbReference type="RefSeq" id="WP_260116976.1">
    <property type="nucleotide sequence ID" value="NZ_CP093361.1"/>
</dbReference>
<evidence type="ECO:0000313" key="4">
    <source>
        <dbReference type="EMBL" id="UQS87177.1"/>
    </source>
</evidence>
<feature type="compositionally biased region" description="Basic residues" evidence="1">
    <location>
        <begin position="88"/>
        <end position="97"/>
    </location>
</feature>
<sequence length="476" mass="53955">MPDQQKIECPRCGYQNDPENEFCDYCGFNLAGYFGKKAESDGETESELYSFKTFPSRSESHSEGSHKPAESQKNDAKKSTVHSEAPKKTTHNKKTTPKPRPNPQIDVDRQNAVNGKKKDKNLKKKPKQNAHPKVSPKPKAKKQPVKPNGTGFKHKKLWIFSAAALVLIVGGYGYGRYYYSKSATLNRLTDSVADGKTANYFVSKTEQQDINKMVADYLKANPDLANHLKSELGSKDRTSDGFFTYQKTGTHFGIFPKYQVVMNKRLVKQRTYSINIKTKPHALILLNGKVMSFADDNGNYHLSNLTSDHIYLSAKYHRDDKGPSTPVVKVTPKDNGRQIELVGDNTLNASVAQSTLNDVYEQMQKITNQGNVRTNLSSYFTDAKNNHYYQSVHQLALIFHQSKYQAVYQPKVLDVKKVGNDRYSVDYNLTYRFDNDDQIHTQIFKTNAVMQGSDGEYKINSIISDSNPIKDEYHQK</sequence>
<accession>A0A976RSN5</accession>
<evidence type="ECO:0000256" key="1">
    <source>
        <dbReference type="SAM" id="MobiDB-lite"/>
    </source>
</evidence>
<keyword evidence="2" id="KW-0472">Membrane</keyword>
<keyword evidence="2" id="KW-1133">Transmembrane helix</keyword>
<evidence type="ECO:0000259" key="3">
    <source>
        <dbReference type="Pfam" id="PF13240"/>
    </source>
</evidence>
<feature type="compositionally biased region" description="Basic residues" evidence="1">
    <location>
        <begin position="115"/>
        <end position="144"/>
    </location>
</feature>
<feature type="domain" description="Zinc-ribbon" evidence="3">
    <location>
        <begin position="9"/>
        <end position="30"/>
    </location>
</feature>
<name>A0A976RSN5_9LACO</name>
<protein>
    <submittedName>
        <fullName evidence="4">Zinc-ribbon domain-containing protein</fullName>
    </submittedName>
</protein>
<feature type="transmembrane region" description="Helical" evidence="2">
    <location>
        <begin position="157"/>
        <end position="179"/>
    </location>
</feature>